<accession>A0ABP1KD85</accession>
<evidence type="ECO:0000313" key="1">
    <source>
        <dbReference type="EMBL" id="CAL6057890.1"/>
    </source>
</evidence>
<evidence type="ECO:0000313" key="2">
    <source>
        <dbReference type="Proteomes" id="UP001642409"/>
    </source>
</evidence>
<name>A0ABP1KD85_9EUKA</name>
<reference evidence="1 2" key="1">
    <citation type="submission" date="2024-07" db="EMBL/GenBank/DDBJ databases">
        <authorList>
            <person name="Akdeniz Z."/>
        </authorList>
    </citation>
    <scope>NUCLEOTIDE SEQUENCE [LARGE SCALE GENOMIC DNA]</scope>
</reference>
<gene>
    <name evidence="1" type="ORF">HINF_LOCUS47780</name>
</gene>
<comment type="caution">
    <text evidence="1">The sequence shown here is derived from an EMBL/GenBank/DDBJ whole genome shotgun (WGS) entry which is preliminary data.</text>
</comment>
<proteinExistence type="predicted"/>
<dbReference type="Proteomes" id="UP001642409">
    <property type="component" value="Unassembled WGS sequence"/>
</dbReference>
<sequence>MQEILVSLEHISFLLYCRSPNNSKEYCVFKVKQLDCVLSKPSFALQVIYAHVASEFHRQSFLRKDQDLLIIGTSGCKISCTVGTSAGFFNTAILFGISQLGIQPLYSKEYCVFKVKQLDCVGYDQIPAENGINSQYLIDKSCLTTNTLSQIDICVL</sequence>
<protein>
    <submittedName>
        <fullName evidence="1">Hypothetical_protein</fullName>
    </submittedName>
</protein>
<dbReference type="EMBL" id="CAXDID020000216">
    <property type="protein sequence ID" value="CAL6057890.1"/>
    <property type="molecule type" value="Genomic_DNA"/>
</dbReference>
<keyword evidence="2" id="KW-1185">Reference proteome</keyword>
<organism evidence="1 2">
    <name type="scientific">Hexamita inflata</name>
    <dbReference type="NCBI Taxonomy" id="28002"/>
    <lineage>
        <taxon>Eukaryota</taxon>
        <taxon>Metamonada</taxon>
        <taxon>Diplomonadida</taxon>
        <taxon>Hexamitidae</taxon>
        <taxon>Hexamitinae</taxon>
        <taxon>Hexamita</taxon>
    </lineage>
</organism>